<dbReference type="EMBL" id="GBXM01023087">
    <property type="protein sequence ID" value="JAH85490.1"/>
    <property type="molecule type" value="Transcribed_RNA"/>
</dbReference>
<accession>A0A0E9W7C7</accession>
<organism evidence="1">
    <name type="scientific">Anguilla anguilla</name>
    <name type="common">European freshwater eel</name>
    <name type="synonym">Muraena anguilla</name>
    <dbReference type="NCBI Taxonomy" id="7936"/>
    <lineage>
        <taxon>Eukaryota</taxon>
        <taxon>Metazoa</taxon>
        <taxon>Chordata</taxon>
        <taxon>Craniata</taxon>
        <taxon>Vertebrata</taxon>
        <taxon>Euteleostomi</taxon>
        <taxon>Actinopterygii</taxon>
        <taxon>Neopterygii</taxon>
        <taxon>Teleostei</taxon>
        <taxon>Anguilliformes</taxon>
        <taxon>Anguillidae</taxon>
        <taxon>Anguilla</taxon>
    </lineage>
</organism>
<name>A0A0E9W7C7_ANGAN</name>
<evidence type="ECO:0000313" key="1">
    <source>
        <dbReference type="EMBL" id="JAH85490.1"/>
    </source>
</evidence>
<proteinExistence type="predicted"/>
<sequence>MTSFEMLTPSLGV</sequence>
<reference evidence="1" key="2">
    <citation type="journal article" date="2015" name="Fish Shellfish Immunol.">
        <title>Early steps in the European eel (Anguilla anguilla)-Vibrio vulnificus interaction in the gills: Role of the RtxA13 toxin.</title>
        <authorList>
            <person name="Callol A."/>
            <person name="Pajuelo D."/>
            <person name="Ebbesson L."/>
            <person name="Teles M."/>
            <person name="MacKenzie S."/>
            <person name="Amaro C."/>
        </authorList>
    </citation>
    <scope>NUCLEOTIDE SEQUENCE</scope>
</reference>
<protein>
    <submittedName>
        <fullName evidence="1">Uncharacterized protein</fullName>
    </submittedName>
</protein>
<reference evidence="1" key="1">
    <citation type="submission" date="2014-11" db="EMBL/GenBank/DDBJ databases">
        <authorList>
            <person name="Amaro Gonzalez C."/>
        </authorList>
    </citation>
    <scope>NUCLEOTIDE SEQUENCE</scope>
</reference>